<keyword evidence="1" id="KW-1015">Disulfide bond</keyword>
<dbReference type="Proteomes" id="UP000663879">
    <property type="component" value="Unassembled WGS sequence"/>
</dbReference>
<protein>
    <recommendedName>
        <fullName evidence="2">Peptidase S1 domain-containing protein</fullName>
    </recommendedName>
</protein>
<dbReference type="CDD" id="cd00190">
    <property type="entry name" value="Tryp_SPc"/>
    <property type="match status" value="1"/>
</dbReference>
<reference evidence="3" key="1">
    <citation type="submission" date="2021-02" db="EMBL/GenBank/DDBJ databases">
        <authorList>
            <person name="Nowell W R."/>
        </authorList>
    </citation>
    <scope>NUCLEOTIDE SEQUENCE</scope>
    <source>
        <strain evidence="3">Ploen Becks lab</strain>
    </source>
</reference>
<dbReference type="InterPro" id="IPR043504">
    <property type="entry name" value="Peptidase_S1_PA_chymotrypsin"/>
</dbReference>
<gene>
    <name evidence="3" type="ORF">OXX778_LOCUS22874</name>
</gene>
<feature type="non-terminal residue" evidence="3">
    <location>
        <position position="288"/>
    </location>
</feature>
<evidence type="ECO:0000259" key="2">
    <source>
        <dbReference type="PROSITE" id="PS50240"/>
    </source>
</evidence>
<dbReference type="PANTHER" id="PTHR24252">
    <property type="entry name" value="ACROSIN-RELATED"/>
    <property type="match status" value="1"/>
</dbReference>
<dbReference type="PROSITE" id="PS00134">
    <property type="entry name" value="TRYPSIN_HIS"/>
    <property type="match status" value="1"/>
</dbReference>
<dbReference type="PRINTS" id="PR00722">
    <property type="entry name" value="CHYMOTRYPSIN"/>
</dbReference>
<dbReference type="OrthoDB" id="10061449at2759"/>
<dbReference type="AlphaFoldDB" id="A0A814RXL8"/>
<dbReference type="InterPro" id="IPR009003">
    <property type="entry name" value="Peptidase_S1_PA"/>
</dbReference>
<dbReference type="Pfam" id="PF00089">
    <property type="entry name" value="Trypsin"/>
    <property type="match status" value="1"/>
</dbReference>
<dbReference type="GO" id="GO:0006508">
    <property type="term" value="P:proteolysis"/>
    <property type="evidence" value="ECO:0007669"/>
    <property type="project" value="InterPro"/>
</dbReference>
<dbReference type="InterPro" id="IPR018114">
    <property type="entry name" value="TRYPSIN_HIS"/>
</dbReference>
<evidence type="ECO:0000313" key="3">
    <source>
        <dbReference type="EMBL" id="CAF1140372.1"/>
    </source>
</evidence>
<organism evidence="3 4">
    <name type="scientific">Brachionus calyciflorus</name>
    <dbReference type="NCBI Taxonomy" id="104777"/>
    <lineage>
        <taxon>Eukaryota</taxon>
        <taxon>Metazoa</taxon>
        <taxon>Spiralia</taxon>
        <taxon>Gnathifera</taxon>
        <taxon>Rotifera</taxon>
        <taxon>Eurotatoria</taxon>
        <taxon>Monogononta</taxon>
        <taxon>Pseudotrocha</taxon>
        <taxon>Ploima</taxon>
        <taxon>Brachionidae</taxon>
        <taxon>Brachionus</taxon>
    </lineage>
</organism>
<dbReference type="InterPro" id="IPR001254">
    <property type="entry name" value="Trypsin_dom"/>
</dbReference>
<accession>A0A814RXL8</accession>
<evidence type="ECO:0000256" key="1">
    <source>
        <dbReference type="ARBA" id="ARBA00023157"/>
    </source>
</evidence>
<name>A0A814RXL8_9BILA</name>
<feature type="non-terminal residue" evidence="3">
    <location>
        <position position="1"/>
    </location>
</feature>
<feature type="domain" description="Peptidase S1" evidence="2">
    <location>
        <begin position="159"/>
        <end position="288"/>
    </location>
</feature>
<comment type="caution">
    <text evidence="3">The sequence shown here is derived from an EMBL/GenBank/DDBJ whole genome shotgun (WGS) entry which is preliminary data.</text>
</comment>
<sequence length="288" mass="33680">LELSEPIQFSKKVLPICLPDEKKLNFILDKETVIWDVYQQNQTYIPRESKLYTPSKCEISDPNVYCSTRLENQDCYRTGAEIIFQEESKWFLYGITTYPENILNQTSCDSSLPVYNLKIPRFLKWIKTNMIRKGEIKYPLIKYKIDTDCGVPVVKPLRIVNGQKAVPYSWPWSVPIVFFNKTYSYICAGTIISNNFILTAAHCFYPPVIDQVYISTETYDRTKINKNNTLKVKRWIIHKNYNDYFLKNDIALLELEKPLTFTDRVKKACLPLSNDVTTVFNKKLYIAA</sequence>
<dbReference type="PANTHER" id="PTHR24252:SF7">
    <property type="entry name" value="HYALIN"/>
    <property type="match status" value="1"/>
</dbReference>
<dbReference type="EMBL" id="CAJNOC010010479">
    <property type="protein sequence ID" value="CAF1140372.1"/>
    <property type="molecule type" value="Genomic_DNA"/>
</dbReference>
<dbReference type="GO" id="GO:0004252">
    <property type="term" value="F:serine-type endopeptidase activity"/>
    <property type="evidence" value="ECO:0007669"/>
    <property type="project" value="InterPro"/>
</dbReference>
<dbReference type="PROSITE" id="PS50240">
    <property type="entry name" value="TRYPSIN_DOM"/>
    <property type="match status" value="1"/>
</dbReference>
<evidence type="ECO:0000313" key="4">
    <source>
        <dbReference type="Proteomes" id="UP000663879"/>
    </source>
</evidence>
<dbReference type="InterPro" id="IPR001314">
    <property type="entry name" value="Peptidase_S1A"/>
</dbReference>
<dbReference type="FunFam" id="2.40.10.10:FF:000068">
    <property type="entry name" value="transmembrane protease serine 2"/>
    <property type="match status" value="1"/>
</dbReference>
<dbReference type="SMART" id="SM00020">
    <property type="entry name" value="Tryp_SPc"/>
    <property type="match status" value="1"/>
</dbReference>
<keyword evidence="4" id="KW-1185">Reference proteome</keyword>
<dbReference type="SUPFAM" id="SSF50494">
    <property type="entry name" value="Trypsin-like serine proteases"/>
    <property type="match status" value="2"/>
</dbReference>
<proteinExistence type="predicted"/>
<dbReference type="Gene3D" id="2.40.10.10">
    <property type="entry name" value="Trypsin-like serine proteases"/>
    <property type="match status" value="2"/>
</dbReference>